<organism evidence="1 2">
    <name type="scientific">Aspergillus granulosus</name>
    <dbReference type="NCBI Taxonomy" id="176169"/>
    <lineage>
        <taxon>Eukaryota</taxon>
        <taxon>Fungi</taxon>
        <taxon>Dikarya</taxon>
        <taxon>Ascomycota</taxon>
        <taxon>Pezizomycotina</taxon>
        <taxon>Eurotiomycetes</taxon>
        <taxon>Eurotiomycetidae</taxon>
        <taxon>Eurotiales</taxon>
        <taxon>Aspergillaceae</taxon>
        <taxon>Aspergillus</taxon>
        <taxon>Aspergillus subgen. Nidulantes</taxon>
    </lineage>
</organism>
<dbReference type="EMBL" id="JBFXLT010000031">
    <property type="protein sequence ID" value="KAL2814814.1"/>
    <property type="molecule type" value="Genomic_DNA"/>
</dbReference>
<gene>
    <name evidence="1" type="ORF">BJX63DRAFT_191983</name>
</gene>
<accession>A0ABR4HI36</accession>
<comment type="caution">
    <text evidence="1">The sequence shown here is derived from an EMBL/GenBank/DDBJ whole genome shotgun (WGS) entry which is preliminary data.</text>
</comment>
<reference evidence="1 2" key="1">
    <citation type="submission" date="2024-07" db="EMBL/GenBank/DDBJ databases">
        <title>Section-level genome sequencing and comparative genomics of Aspergillus sections Usti and Cavernicolus.</title>
        <authorList>
            <consortium name="Lawrence Berkeley National Laboratory"/>
            <person name="Nybo J.L."/>
            <person name="Vesth T.C."/>
            <person name="Theobald S."/>
            <person name="Frisvad J.C."/>
            <person name="Larsen T.O."/>
            <person name="Kjaerboelling I."/>
            <person name="Rothschild-Mancinelli K."/>
            <person name="Lyhne E.K."/>
            <person name="Kogle M.E."/>
            <person name="Barry K."/>
            <person name="Clum A."/>
            <person name="Na H."/>
            <person name="Ledsgaard L."/>
            <person name="Lin J."/>
            <person name="Lipzen A."/>
            <person name="Kuo A."/>
            <person name="Riley R."/>
            <person name="Mondo S."/>
            <person name="Labutti K."/>
            <person name="Haridas S."/>
            <person name="Pangalinan J."/>
            <person name="Salamov A.A."/>
            <person name="Simmons B.A."/>
            <person name="Magnuson J.K."/>
            <person name="Chen J."/>
            <person name="Drula E."/>
            <person name="Henrissat B."/>
            <person name="Wiebenga A."/>
            <person name="Lubbers R.J."/>
            <person name="Gomes A.C."/>
            <person name="Makela M.R."/>
            <person name="Stajich J."/>
            <person name="Grigoriev I.V."/>
            <person name="Mortensen U.H."/>
            <person name="De Vries R.P."/>
            <person name="Baker S.E."/>
            <person name="Andersen M.R."/>
        </authorList>
    </citation>
    <scope>NUCLEOTIDE SEQUENCE [LARGE SCALE GENOMIC DNA]</scope>
    <source>
        <strain evidence="1 2">CBS 588.65</strain>
    </source>
</reference>
<name>A0ABR4HI36_9EURO</name>
<sequence length="154" mass="16421">MTLSCSLTVASPPLPPVKLPVFRIMAGKCSVLMKQGKYEIPCPCDGFEALSEQLQPGNPDIICLGCEHYLSQHGPTSSADIQPTTDKLISLQKGEAGSAKATGKRKMAEKEQPEIDVGSVCLCSETIQKLAELVDEKRVVHIRGTPASGKTTLA</sequence>
<dbReference type="Proteomes" id="UP001610334">
    <property type="component" value="Unassembled WGS sequence"/>
</dbReference>
<evidence type="ECO:0000313" key="1">
    <source>
        <dbReference type="EMBL" id="KAL2814814.1"/>
    </source>
</evidence>
<evidence type="ECO:0000313" key="2">
    <source>
        <dbReference type="Proteomes" id="UP001610334"/>
    </source>
</evidence>
<protein>
    <submittedName>
        <fullName evidence="1">Uncharacterized protein</fullName>
    </submittedName>
</protein>
<proteinExistence type="predicted"/>
<keyword evidence="2" id="KW-1185">Reference proteome</keyword>